<comment type="similarity">
    <text evidence="1">Belongs to the 'phage' integrase family.</text>
</comment>
<keyword evidence="2" id="KW-0238">DNA-binding</keyword>
<dbReference type="PROSITE" id="PS51898">
    <property type="entry name" value="TYR_RECOMBINASE"/>
    <property type="match status" value="1"/>
</dbReference>
<dbReference type="InterPro" id="IPR013762">
    <property type="entry name" value="Integrase-like_cat_sf"/>
</dbReference>
<dbReference type="SUPFAM" id="SSF56349">
    <property type="entry name" value="DNA breaking-rejoining enzymes"/>
    <property type="match status" value="1"/>
</dbReference>
<gene>
    <name evidence="5" type="ORF">FHS16_002233</name>
</gene>
<dbReference type="InterPro" id="IPR002104">
    <property type="entry name" value="Integrase_catalytic"/>
</dbReference>
<evidence type="ECO:0000313" key="5">
    <source>
        <dbReference type="EMBL" id="MBB3152187.1"/>
    </source>
</evidence>
<evidence type="ECO:0000256" key="1">
    <source>
        <dbReference type="ARBA" id="ARBA00008857"/>
    </source>
</evidence>
<feature type="domain" description="Tyr recombinase" evidence="4">
    <location>
        <begin position="382"/>
        <end position="592"/>
    </location>
</feature>
<dbReference type="PANTHER" id="PTHR30349:SF41">
    <property type="entry name" value="INTEGRASE_RECOMBINASE PROTEIN MJ0367-RELATED"/>
    <property type="match status" value="1"/>
</dbReference>
<evidence type="ECO:0000313" key="6">
    <source>
        <dbReference type="Proteomes" id="UP000518605"/>
    </source>
</evidence>
<protein>
    <submittedName>
        <fullName evidence="5">Integrase</fullName>
    </submittedName>
</protein>
<dbReference type="AlphaFoldDB" id="A0A7W5GAN8"/>
<dbReference type="GO" id="GO:0015074">
    <property type="term" value="P:DNA integration"/>
    <property type="evidence" value="ECO:0007669"/>
    <property type="project" value="InterPro"/>
</dbReference>
<dbReference type="InterPro" id="IPR011010">
    <property type="entry name" value="DNA_brk_join_enz"/>
</dbReference>
<accession>A0A7W5GAN8</accession>
<dbReference type="Gene3D" id="1.10.443.10">
    <property type="entry name" value="Intergrase catalytic core"/>
    <property type="match status" value="1"/>
</dbReference>
<keyword evidence="6" id="KW-1185">Reference proteome</keyword>
<evidence type="ECO:0000259" key="4">
    <source>
        <dbReference type="PROSITE" id="PS51898"/>
    </source>
</evidence>
<organism evidence="5 6">
    <name type="scientific">Paenibacillus endophyticus</name>
    <dbReference type="NCBI Taxonomy" id="1294268"/>
    <lineage>
        <taxon>Bacteria</taxon>
        <taxon>Bacillati</taxon>
        <taxon>Bacillota</taxon>
        <taxon>Bacilli</taxon>
        <taxon>Bacillales</taxon>
        <taxon>Paenibacillaceae</taxon>
        <taxon>Paenibacillus</taxon>
    </lineage>
</organism>
<proteinExistence type="inferred from homology"/>
<dbReference type="Pfam" id="PF00589">
    <property type="entry name" value="Phage_integrase"/>
    <property type="match status" value="1"/>
</dbReference>
<dbReference type="CDD" id="cd00397">
    <property type="entry name" value="DNA_BRE_C"/>
    <property type="match status" value="1"/>
</dbReference>
<dbReference type="GO" id="GO:0003677">
    <property type="term" value="F:DNA binding"/>
    <property type="evidence" value="ECO:0007669"/>
    <property type="project" value="UniProtKB-KW"/>
</dbReference>
<dbReference type="Proteomes" id="UP000518605">
    <property type="component" value="Unassembled WGS sequence"/>
</dbReference>
<sequence>MAVITLHNKKSRLIYELEINGTPFTLLWKKDLSLMFSFINELEISLNTPDKEQFISLSDKYQLQSDFLIITLAEKVFLNGYLSFLTAQSKKLISEGIPLSPSSILRDTLSINSYQRADMNLLNKMLYQCSVLLIKDALVEENHILVKKIIKSISLRRFLTVSLSQLYSHFEKYLNKVCEELFVSHKEVTWKSLWNTAFGLKNCKSLNKEETDFFTRILNRWSEKQDNKKAKINMKMNALKWNLPYKDIQSIRIKTMDFSKMPMKIRLEIQEYINNYYKKGESPISLSRRFFRLNPIVNAITSINTTVTSFLDLTYVEVLTITDILKQQKNKKGGKNYSLKSIQGQISEGRMLFDWLCEKNGMENLKNPLRRYKFHNINAFVKHAEYIPEEVIEQLSSAIRDCPQTVQRVWLIMINTGFRVANVLDLEENCLIYNEKESCYYLRVISKKTLKSRRKAGRDDFYSVPLLSEDIVDIIKNQISETEHLRNIGNTNSIFIRLSNQNRRTKDEHVSHHLASTISNSINNCIKRHGIKNKEGELWNYTHHQCRKTLAVKLLTEGSSISDVAEILDHIAEKTTRTYYQDVDAMKIAKLDYELFEMLFNSIDTEISQAYSLGELDELRTELLSGSRETPEGHGNCLKHVSFGPCRKKSCVGCSLLLTGPQKLPMWRKLYSEQKNYINTLVITMQKQGISEFESYRDYQAELNLLLQYENTILKIEKFLDERGLVNESFGND</sequence>
<name>A0A7W5GAN8_9BACL</name>
<dbReference type="RefSeq" id="WP_183561856.1">
    <property type="nucleotide sequence ID" value="NZ_CBCSLB010000003.1"/>
</dbReference>
<keyword evidence="3" id="KW-0233">DNA recombination</keyword>
<dbReference type="PANTHER" id="PTHR30349">
    <property type="entry name" value="PHAGE INTEGRASE-RELATED"/>
    <property type="match status" value="1"/>
</dbReference>
<dbReference type="EMBL" id="JACHXW010000005">
    <property type="protein sequence ID" value="MBB3152187.1"/>
    <property type="molecule type" value="Genomic_DNA"/>
</dbReference>
<dbReference type="InterPro" id="IPR050090">
    <property type="entry name" value="Tyrosine_recombinase_XerCD"/>
</dbReference>
<evidence type="ECO:0000256" key="3">
    <source>
        <dbReference type="ARBA" id="ARBA00023172"/>
    </source>
</evidence>
<evidence type="ECO:0000256" key="2">
    <source>
        <dbReference type="ARBA" id="ARBA00023125"/>
    </source>
</evidence>
<dbReference type="GO" id="GO:0006310">
    <property type="term" value="P:DNA recombination"/>
    <property type="evidence" value="ECO:0007669"/>
    <property type="project" value="UniProtKB-KW"/>
</dbReference>
<reference evidence="5 6" key="1">
    <citation type="submission" date="2020-08" db="EMBL/GenBank/DDBJ databases">
        <title>Genomic Encyclopedia of Type Strains, Phase III (KMG-III): the genomes of soil and plant-associated and newly described type strains.</title>
        <authorList>
            <person name="Whitman W."/>
        </authorList>
    </citation>
    <scope>NUCLEOTIDE SEQUENCE [LARGE SCALE GENOMIC DNA]</scope>
    <source>
        <strain evidence="5 6">CECT 8234</strain>
    </source>
</reference>
<comment type="caution">
    <text evidence="5">The sequence shown here is derived from an EMBL/GenBank/DDBJ whole genome shotgun (WGS) entry which is preliminary data.</text>
</comment>